<dbReference type="SUPFAM" id="SSF63825">
    <property type="entry name" value="YWTD domain"/>
    <property type="match status" value="1"/>
</dbReference>
<proteinExistence type="predicted"/>
<evidence type="ECO:0000256" key="1">
    <source>
        <dbReference type="ARBA" id="ARBA00022729"/>
    </source>
</evidence>
<dbReference type="PANTHER" id="PTHR33227:SF6">
    <property type="entry name" value="PROTEIN GRIM REAPER"/>
    <property type="match status" value="1"/>
</dbReference>
<dbReference type="NCBIfam" id="NF041328">
    <property type="entry name" value="C_rich_MXAN6577"/>
    <property type="match status" value="1"/>
</dbReference>
<dbReference type="Pfam" id="PF04885">
    <property type="entry name" value="Stig1"/>
    <property type="match status" value="1"/>
</dbReference>
<protein>
    <submittedName>
        <fullName evidence="2">Tryptophan synthase alpha chain</fullName>
    </submittedName>
</protein>
<dbReference type="OrthoDB" id="5522667at2"/>
<evidence type="ECO:0000313" key="2">
    <source>
        <dbReference type="EMBL" id="AKQ63393.1"/>
    </source>
</evidence>
<dbReference type="eggNOG" id="COG3391">
    <property type="taxonomic scope" value="Bacteria"/>
</dbReference>
<keyword evidence="3" id="KW-1185">Reference proteome</keyword>
<dbReference type="STRING" id="1297742.A176_000305"/>
<dbReference type="Proteomes" id="UP000009026">
    <property type="component" value="Chromosome"/>
</dbReference>
<dbReference type="RefSeq" id="WP_002633251.1">
    <property type="nucleotide sequence ID" value="NZ_CP012109.1"/>
</dbReference>
<accession>A0A0H4WP99</accession>
<dbReference type="InterPro" id="IPR006969">
    <property type="entry name" value="Stig-like"/>
</dbReference>
<dbReference type="PATRIC" id="fig|1297742.4.peg.314"/>
<dbReference type="PANTHER" id="PTHR33227">
    <property type="entry name" value="STIGMA-SPECIFIC STIG1-LIKE PROTEIN 3"/>
    <property type="match status" value="1"/>
</dbReference>
<name>A0A0H4WP99_9BACT</name>
<sequence length="538" mass="54430">MPRPHPLSPESFLPTLLLAATAALFFTGCPEEGAVCTSGLSVCGEACVDLRGDAANCGACGTTCGDGQTCEAGACGCRPGTESCGGACVATANDVANCGACGNACDAGLVCESGVCREGCSEGSLRCGDSCVDVRSDVLNCGACGTVCPDVQSCHEGRCGYDVVAACYTNGQLVGIQAGTDRLGPRRQFGSGVQTLASWDGYVLAADATASKLLQASAGALGTVVEEGSLGGVAGSPNDILVDPPYVYVVDSVNNTLQVLKREGPTQGAGLGLRTVTQVNLGANTSPQALAKWGTTLYVPLFGTGGSMFQFGNAVARVDISNPEQPRKVDTISLTGLDLKPFDGGTVLPLPYSVAATSTGVYVALTNLNPYNGYRPNGPGMLAKINPADGSVSAIDLGATDCLNAGYVEAVGDQLVVACLGESEYDEANGHSASSVRATGLVLVKDDAPVAAYALRVGCEPGTPGCHISVASRFAVSEGAVYLADTNAGRVFVVAVEDGRLVERRGFSSPQAVGPALEACPVDPRRPVSNAIDVTALN</sequence>
<dbReference type="AlphaFoldDB" id="A0A0H4WP99"/>
<gene>
    <name evidence="2" type="ORF">A176_000305</name>
</gene>
<keyword evidence="1" id="KW-0732">Signal</keyword>
<dbReference type="PROSITE" id="PS51257">
    <property type="entry name" value="PROKAR_LIPOPROTEIN"/>
    <property type="match status" value="1"/>
</dbReference>
<reference evidence="2 3" key="1">
    <citation type="journal article" date="2016" name="PLoS ONE">
        <title>Complete Genome Sequence and Comparative Genomics of a Novel Myxobacterium Myxococcus hansupus.</title>
        <authorList>
            <person name="Sharma G."/>
            <person name="Narwani T."/>
            <person name="Subramanian S."/>
        </authorList>
    </citation>
    <scope>NUCLEOTIDE SEQUENCE [LARGE SCALE GENOMIC DNA]</scope>
    <source>
        <strain evidence="3">mixupus</strain>
    </source>
</reference>
<dbReference type="EMBL" id="CP012109">
    <property type="protein sequence ID" value="AKQ63393.1"/>
    <property type="molecule type" value="Genomic_DNA"/>
</dbReference>
<organism evidence="2 3">
    <name type="scientific">Pseudomyxococcus hansupus</name>
    <dbReference type="NCBI Taxonomy" id="1297742"/>
    <lineage>
        <taxon>Bacteria</taxon>
        <taxon>Pseudomonadati</taxon>
        <taxon>Myxococcota</taxon>
        <taxon>Myxococcia</taxon>
        <taxon>Myxococcales</taxon>
        <taxon>Cystobacterineae</taxon>
        <taxon>Myxococcaceae</taxon>
        <taxon>Pseudomyxococcus</taxon>
    </lineage>
</organism>
<evidence type="ECO:0000313" key="3">
    <source>
        <dbReference type="Proteomes" id="UP000009026"/>
    </source>
</evidence>
<dbReference type="KEGG" id="mym:A176_000305"/>